<sequence length="316" mass="34416">MKLSLFCTALCVSGLALAGHAEPSSAERLAPDALGQDGRITLSPGFSPDGQTMYFAQSECSPIWECPQYLKRSRLTKEGWSAPELVPLPQTGRVDFPSVSPDGNTLLFSWAVPRARHEGLDVYEDFDLYTLDLTDPDAVPEPLDEPGINRIRAGNVRTLRYVNNENAPVLTEEGDLYFWTERLDGPGERDVYVARADGQGGFQKAEPLPAPINTDGRDDGSWVSADGNLMLLSYGDRGGEGGADIFVSRRTGETWSEPVNLGPHINTSAGEFAARLTPDGQSIVFNSDRPVEGRDDRIYQVWIMPVAGIEALAGDK</sequence>
<reference evidence="2 3" key="1">
    <citation type="submission" date="2018-08" db="EMBL/GenBank/DDBJ databases">
        <title>Henriciella mobilis sp. nov., isolated from seawater.</title>
        <authorList>
            <person name="Cheng H."/>
            <person name="Wu Y.-H."/>
            <person name="Xu X.-W."/>
            <person name="Guo L.-L."/>
        </authorList>
    </citation>
    <scope>NUCLEOTIDE SEQUENCE [LARGE SCALE GENOMIC DNA]</scope>
    <source>
        <strain evidence="2 3">CCUG67844</strain>
    </source>
</reference>
<dbReference type="Gene3D" id="2.120.10.30">
    <property type="entry name" value="TolB, C-terminal domain"/>
    <property type="match status" value="2"/>
</dbReference>
<dbReference type="AlphaFoldDB" id="A0A399RQ42"/>
<dbReference type="OrthoDB" id="9809364at2"/>
<dbReference type="EMBL" id="QWGA01000003">
    <property type="protein sequence ID" value="RIJ32059.1"/>
    <property type="molecule type" value="Genomic_DNA"/>
</dbReference>
<evidence type="ECO:0000313" key="2">
    <source>
        <dbReference type="EMBL" id="RIJ32059.1"/>
    </source>
</evidence>
<accession>A0A399RQ42</accession>
<evidence type="ECO:0008006" key="4">
    <source>
        <dbReference type="Google" id="ProtNLM"/>
    </source>
</evidence>
<keyword evidence="1" id="KW-0732">Signal</keyword>
<dbReference type="SUPFAM" id="SSF82171">
    <property type="entry name" value="DPP6 N-terminal domain-like"/>
    <property type="match status" value="1"/>
</dbReference>
<dbReference type="CDD" id="cd15482">
    <property type="entry name" value="Sialidase_non-viral"/>
    <property type="match status" value="1"/>
</dbReference>
<evidence type="ECO:0000256" key="1">
    <source>
        <dbReference type="SAM" id="SignalP"/>
    </source>
</evidence>
<keyword evidence="3" id="KW-1185">Reference proteome</keyword>
<feature type="chain" id="PRO_5017469300" description="Exo-alpha-sialidase" evidence="1">
    <location>
        <begin position="19"/>
        <end position="316"/>
    </location>
</feature>
<gene>
    <name evidence="2" type="ORF">D1222_07460</name>
</gene>
<feature type="signal peptide" evidence="1">
    <location>
        <begin position="1"/>
        <end position="18"/>
    </location>
</feature>
<comment type="caution">
    <text evidence="2">The sequence shown here is derived from an EMBL/GenBank/DDBJ whole genome shotgun (WGS) entry which is preliminary data.</text>
</comment>
<evidence type="ECO:0000313" key="3">
    <source>
        <dbReference type="Proteomes" id="UP000265845"/>
    </source>
</evidence>
<proteinExistence type="predicted"/>
<dbReference type="Proteomes" id="UP000265845">
    <property type="component" value="Unassembled WGS sequence"/>
</dbReference>
<organism evidence="2 3">
    <name type="scientific">Henriciella algicola</name>
    <dbReference type="NCBI Taxonomy" id="1608422"/>
    <lineage>
        <taxon>Bacteria</taxon>
        <taxon>Pseudomonadati</taxon>
        <taxon>Pseudomonadota</taxon>
        <taxon>Alphaproteobacteria</taxon>
        <taxon>Hyphomonadales</taxon>
        <taxon>Hyphomonadaceae</taxon>
        <taxon>Henriciella</taxon>
    </lineage>
</organism>
<dbReference type="RefSeq" id="WP_119453547.1">
    <property type="nucleotide sequence ID" value="NZ_QWGA01000003.1"/>
</dbReference>
<protein>
    <recommendedName>
        <fullName evidence="4">Exo-alpha-sialidase</fullName>
    </recommendedName>
</protein>
<dbReference type="InterPro" id="IPR011042">
    <property type="entry name" value="6-blade_b-propeller_TolB-like"/>
</dbReference>
<dbReference type="Pfam" id="PF07676">
    <property type="entry name" value="PD40"/>
    <property type="match status" value="3"/>
</dbReference>
<name>A0A399RQ42_9PROT</name>
<dbReference type="InterPro" id="IPR011659">
    <property type="entry name" value="WD40"/>
</dbReference>